<gene>
    <name evidence="2" type="ORF">DPX16_12951</name>
</gene>
<dbReference type="SUPFAM" id="SSF47266">
    <property type="entry name" value="4-helical cytokines"/>
    <property type="match status" value="1"/>
</dbReference>
<reference evidence="2 3" key="1">
    <citation type="submission" date="2018-10" db="EMBL/GenBank/DDBJ databases">
        <title>Genome assembly for a Yunnan-Guizhou Plateau 3E fish, Anabarilius grahami (Regan), and its evolutionary and genetic applications.</title>
        <authorList>
            <person name="Jiang W."/>
        </authorList>
    </citation>
    <scope>NUCLEOTIDE SEQUENCE [LARGE SCALE GENOMIC DNA]</scope>
    <source>
        <strain evidence="2">AG-KIZ</strain>
        <tissue evidence="2">Muscle</tissue>
    </source>
</reference>
<protein>
    <recommendedName>
        <fullName evidence="4">Interleukin 22</fullName>
    </recommendedName>
</protein>
<evidence type="ECO:0000256" key="1">
    <source>
        <dbReference type="SAM" id="SignalP"/>
    </source>
</evidence>
<comment type="caution">
    <text evidence="2">The sequence shown here is derived from an EMBL/GenBank/DDBJ whole genome shotgun (WGS) entry which is preliminary data.</text>
</comment>
<dbReference type="AlphaFoldDB" id="A0A3N0XG96"/>
<dbReference type="Proteomes" id="UP000281406">
    <property type="component" value="Unassembled WGS sequence"/>
</dbReference>
<dbReference type="Gene3D" id="1.20.1250.10">
    <property type="match status" value="1"/>
</dbReference>
<accession>A0A3N0XG96</accession>
<dbReference type="OrthoDB" id="9451249at2759"/>
<keyword evidence="3" id="KW-1185">Reference proteome</keyword>
<evidence type="ECO:0000313" key="2">
    <source>
        <dbReference type="EMBL" id="ROI15399.1"/>
    </source>
</evidence>
<evidence type="ECO:0008006" key="4">
    <source>
        <dbReference type="Google" id="ProtNLM"/>
    </source>
</evidence>
<keyword evidence="1" id="KW-0732">Signal</keyword>
<evidence type="ECO:0000313" key="3">
    <source>
        <dbReference type="Proteomes" id="UP000281406"/>
    </source>
</evidence>
<sequence length="204" mass="22828">MKFLTLLAVVCWCFLCGQAMHLMRPRPKPLDSPVTWNNLYVMTEHAQKEDKDHETRLLPVFSEVMLKEEATCCINTMILDYYLKHILHADDHIDKYPQIRFVRSDLHRVAQVLKPHCSNSAEHAQVKKYKDRYSAFERKSAGVGPRPGLSSSGCMMALGMSWMTRGGVASSAHGLAGRAASRGRTQWPLGAAGDTDSGYMSSGR</sequence>
<feature type="signal peptide" evidence="1">
    <location>
        <begin position="1"/>
        <end position="19"/>
    </location>
</feature>
<organism evidence="2 3">
    <name type="scientific">Anabarilius grahami</name>
    <name type="common">Kanglang fish</name>
    <name type="synonym">Barilius grahami</name>
    <dbReference type="NCBI Taxonomy" id="495550"/>
    <lineage>
        <taxon>Eukaryota</taxon>
        <taxon>Metazoa</taxon>
        <taxon>Chordata</taxon>
        <taxon>Craniata</taxon>
        <taxon>Vertebrata</taxon>
        <taxon>Euteleostomi</taxon>
        <taxon>Actinopterygii</taxon>
        <taxon>Neopterygii</taxon>
        <taxon>Teleostei</taxon>
        <taxon>Ostariophysi</taxon>
        <taxon>Cypriniformes</taxon>
        <taxon>Xenocyprididae</taxon>
        <taxon>Xenocypridinae</taxon>
        <taxon>Xenocypridinae incertae sedis</taxon>
        <taxon>Anabarilius</taxon>
    </lineage>
</organism>
<dbReference type="EMBL" id="RJVU01079805">
    <property type="protein sequence ID" value="ROI15399.1"/>
    <property type="molecule type" value="Genomic_DNA"/>
</dbReference>
<name>A0A3N0XG96_ANAGA</name>
<feature type="chain" id="PRO_5017935763" description="Interleukin 22" evidence="1">
    <location>
        <begin position="20"/>
        <end position="204"/>
    </location>
</feature>
<dbReference type="InterPro" id="IPR009079">
    <property type="entry name" value="4_helix_cytokine-like_core"/>
</dbReference>
<proteinExistence type="predicted"/>